<dbReference type="Gene3D" id="2.30.40.10">
    <property type="entry name" value="Urease, subunit C, domain 1"/>
    <property type="match status" value="1"/>
</dbReference>
<dbReference type="SUPFAM" id="SSF51556">
    <property type="entry name" value="Metallo-dependent hydrolases"/>
    <property type="match status" value="1"/>
</dbReference>
<dbReference type="Gene3D" id="3.20.20.140">
    <property type="entry name" value="Metal-dependent hydrolases"/>
    <property type="match status" value="1"/>
</dbReference>
<protein>
    <submittedName>
        <fullName evidence="3">Imidazolonepropionase-like amidohydrolase</fullName>
    </submittedName>
</protein>
<reference evidence="3 4" key="1">
    <citation type="submission" date="2019-03" db="EMBL/GenBank/DDBJ databases">
        <title>Genomic Encyclopedia of Type Strains, Phase IV (KMG-IV): sequencing the most valuable type-strain genomes for metagenomic binning, comparative biology and taxonomic classification.</title>
        <authorList>
            <person name="Goeker M."/>
        </authorList>
    </citation>
    <scope>NUCLEOTIDE SEQUENCE [LARGE SCALE GENOMIC DNA]</scope>
    <source>
        <strain evidence="3 4">DSM 21944</strain>
    </source>
</reference>
<feature type="domain" description="Amidohydrolase-related" evidence="2">
    <location>
        <begin position="253"/>
        <end position="400"/>
    </location>
</feature>
<comment type="caution">
    <text evidence="3">The sequence shown here is derived from an EMBL/GenBank/DDBJ whole genome shotgun (WGS) entry which is preliminary data.</text>
</comment>
<dbReference type="GO" id="GO:0016810">
    <property type="term" value="F:hydrolase activity, acting on carbon-nitrogen (but not peptide) bonds"/>
    <property type="evidence" value="ECO:0007669"/>
    <property type="project" value="InterPro"/>
</dbReference>
<feature type="signal peptide" evidence="1">
    <location>
        <begin position="1"/>
        <end position="26"/>
    </location>
</feature>
<dbReference type="PANTHER" id="PTHR43135:SF3">
    <property type="entry name" value="ALPHA-D-RIBOSE 1-METHYLPHOSPHONATE 5-TRIPHOSPHATE DIPHOSPHATASE"/>
    <property type="match status" value="1"/>
</dbReference>
<keyword evidence="4" id="KW-1185">Reference proteome</keyword>
<proteinExistence type="predicted"/>
<dbReference type="SUPFAM" id="SSF51338">
    <property type="entry name" value="Composite domain of metallo-dependent hydrolases"/>
    <property type="match status" value="1"/>
</dbReference>
<keyword evidence="3" id="KW-0378">Hydrolase</keyword>
<feature type="chain" id="PRO_5030100264" evidence="1">
    <location>
        <begin position="27"/>
        <end position="440"/>
    </location>
</feature>
<dbReference type="PANTHER" id="PTHR43135">
    <property type="entry name" value="ALPHA-D-RIBOSE 1-METHYLPHOSPHONATE 5-TRIPHOSPHATE DIPHOSPHATASE"/>
    <property type="match status" value="1"/>
</dbReference>
<dbReference type="InterPro" id="IPR006680">
    <property type="entry name" value="Amidohydro-rel"/>
</dbReference>
<dbReference type="InterPro" id="IPR051781">
    <property type="entry name" value="Metallo-dep_Hydrolase"/>
</dbReference>
<dbReference type="Proteomes" id="UP000294599">
    <property type="component" value="Unassembled WGS sequence"/>
</dbReference>
<evidence type="ECO:0000313" key="4">
    <source>
        <dbReference type="Proteomes" id="UP000294599"/>
    </source>
</evidence>
<dbReference type="Pfam" id="PF01979">
    <property type="entry name" value="Amidohydro_1"/>
    <property type="match status" value="1"/>
</dbReference>
<dbReference type="InterPro" id="IPR011059">
    <property type="entry name" value="Metal-dep_hydrolase_composite"/>
</dbReference>
<dbReference type="AlphaFoldDB" id="A0A4S3KU87"/>
<accession>A0A4S3KU87</accession>
<organism evidence="3 4">
    <name type="scientific">Pseudofulvimonas gallinarii</name>
    <dbReference type="NCBI Taxonomy" id="634155"/>
    <lineage>
        <taxon>Bacteria</taxon>
        <taxon>Pseudomonadati</taxon>
        <taxon>Pseudomonadota</taxon>
        <taxon>Gammaproteobacteria</taxon>
        <taxon>Lysobacterales</taxon>
        <taxon>Rhodanobacteraceae</taxon>
        <taxon>Pseudofulvimonas</taxon>
    </lineage>
</organism>
<evidence type="ECO:0000256" key="1">
    <source>
        <dbReference type="SAM" id="SignalP"/>
    </source>
</evidence>
<evidence type="ECO:0000313" key="3">
    <source>
        <dbReference type="EMBL" id="TCS95331.1"/>
    </source>
</evidence>
<name>A0A4S3KU87_9GAMM</name>
<sequence length="440" mass="45737">MIRSTATLAALAFGIATAFTAGTLRAQDVLIKGARVHTASEAGTLERADVLVRGGVIRAVAADVAAPAGVPVFDAAGLELTPTLFGGLSGLGVEEVSGEAETVDHSVALNGPGTVPAIEPDWRPEFDLLPAFNPRSAAIGVNRVAGIGWTVLAPNAMPGGSFVAGQGAAVRLDGSFDAALEAGRSLFIDLGSDSKALAGGSRAAQYMLLEQALREARPAPAAGMVSMVPGHGLLTPLGRETLMRYARGGRVVFHVDRAADIRQAIALAQRSGFEPVIAGGVEAWVVADELARAKVPVLLDALENLPGSFDRLGARLDNAARLHAAGVPVAFTQSGDATHNARKIRQVAGNAVANGLPWEAALAGLTRVPAETFGVADQVGRITVGQRADLVLWSGDPLEVTTFARQVWFDGKPASMRSRQTELRDRYLKPAGPLPRAYTH</sequence>
<gene>
    <name evidence="3" type="ORF">EDC25_11820</name>
</gene>
<dbReference type="InterPro" id="IPR032466">
    <property type="entry name" value="Metal_Hydrolase"/>
</dbReference>
<dbReference type="RefSeq" id="WP_164484131.1">
    <property type="nucleotide sequence ID" value="NZ_JBHLWF010000011.1"/>
</dbReference>
<evidence type="ECO:0000259" key="2">
    <source>
        <dbReference type="Pfam" id="PF01979"/>
    </source>
</evidence>
<keyword evidence="1" id="KW-0732">Signal</keyword>
<dbReference type="EMBL" id="SMAF01000018">
    <property type="protein sequence ID" value="TCS95331.1"/>
    <property type="molecule type" value="Genomic_DNA"/>
</dbReference>